<dbReference type="Gene3D" id="3.40.630.30">
    <property type="match status" value="1"/>
</dbReference>
<dbReference type="PANTHER" id="PTHR43441:SF6">
    <property type="entry name" value="N-ACETYLTRANSFERASE DOMAIN-CONTAINING PROTEIN"/>
    <property type="match status" value="1"/>
</dbReference>
<dbReference type="SUPFAM" id="SSF55729">
    <property type="entry name" value="Acyl-CoA N-acyltransferases (Nat)"/>
    <property type="match status" value="1"/>
</dbReference>
<protein>
    <submittedName>
        <fullName evidence="2">GNAT family N-acetyltransferase</fullName>
    </submittedName>
</protein>
<proteinExistence type="predicted"/>
<dbReference type="Pfam" id="PF13302">
    <property type="entry name" value="Acetyltransf_3"/>
    <property type="match status" value="1"/>
</dbReference>
<evidence type="ECO:0000313" key="3">
    <source>
        <dbReference type="Proteomes" id="UP000727962"/>
    </source>
</evidence>
<feature type="domain" description="N-acetyltransferase" evidence="1">
    <location>
        <begin position="7"/>
        <end position="162"/>
    </location>
</feature>
<dbReference type="Proteomes" id="UP000727962">
    <property type="component" value="Unassembled WGS sequence"/>
</dbReference>
<dbReference type="PROSITE" id="PS51186">
    <property type="entry name" value="GNAT"/>
    <property type="match status" value="1"/>
</dbReference>
<dbReference type="GO" id="GO:0005737">
    <property type="term" value="C:cytoplasm"/>
    <property type="evidence" value="ECO:0007669"/>
    <property type="project" value="TreeGrafter"/>
</dbReference>
<dbReference type="EMBL" id="JACOSL010000037">
    <property type="protein sequence ID" value="MBI1756642.1"/>
    <property type="molecule type" value="Genomic_DNA"/>
</dbReference>
<comment type="caution">
    <text evidence="2">The sequence shown here is derived from an EMBL/GenBank/DDBJ whole genome shotgun (WGS) entry which is preliminary data.</text>
</comment>
<organism evidence="2 3">
    <name type="scientific">Fimbriimonas ginsengisoli</name>
    <dbReference type="NCBI Taxonomy" id="1005039"/>
    <lineage>
        <taxon>Bacteria</taxon>
        <taxon>Bacillati</taxon>
        <taxon>Armatimonadota</taxon>
        <taxon>Fimbriimonadia</taxon>
        <taxon>Fimbriimonadales</taxon>
        <taxon>Fimbriimonadaceae</taxon>
        <taxon>Fimbriimonas</taxon>
    </lineage>
</organism>
<dbReference type="InterPro" id="IPR016181">
    <property type="entry name" value="Acyl_CoA_acyltransferase"/>
</dbReference>
<evidence type="ECO:0000313" key="2">
    <source>
        <dbReference type="EMBL" id="MBI1756642.1"/>
    </source>
</evidence>
<dbReference type="AlphaFoldDB" id="A0A931PUK5"/>
<sequence length="180" mass="20245">MLKGKKINLRTVRRKDLEAYLELASGVQSRGPHFPLNLPTETSLQTRFEKDGFWSDESGSLLIVDPETDAILGLVVHFKPVHYYDAVEIGYIVFDPGRRGKGVMTEALAQFTRYLFDLKPIHRIQAQIEPSNVASRRVAEKCGFRYEGTMRQAIISRGEPCDLDVFSILRSELGAEGSEG</sequence>
<dbReference type="GO" id="GO:0008999">
    <property type="term" value="F:protein-N-terminal-alanine acetyltransferase activity"/>
    <property type="evidence" value="ECO:0007669"/>
    <property type="project" value="TreeGrafter"/>
</dbReference>
<evidence type="ECO:0000259" key="1">
    <source>
        <dbReference type="PROSITE" id="PS51186"/>
    </source>
</evidence>
<gene>
    <name evidence="2" type="ORF">HYR64_05995</name>
</gene>
<dbReference type="InterPro" id="IPR000182">
    <property type="entry name" value="GNAT_dom"/>
</dbReference>
<dbReference type="PANTHER" id="PTHR43441">
    <property type="entry name" value="RIBOSOMAL-PROTEIN-SERINE ACETYLTRANSFERASE"/>
    <property type="match status" value="1"/>
</dbReference>
<reference evidence="2" key="1">
    <citation type="submission" date="2020-07" db="EMBL/GenBank/DDBJ databases">
        <title>Huge and variable diversity of episymbiotic CPR bacteria and DPANN archaea in groundwater ecosystems.</title>
        <authorList>
            <person name="He C.Y."/>
            <person name="Keren R."/>
            <person name="Whittaker M."/>
            <person name="Farag I.F."/>
            <person name="Doudna J."/>
            <person name="Cate J.H.D."/>
            <person name="Banfield J.F."/>
        </authorList>
    </citation>
    <scope>NUCLEOTIDE SEQUENCE</scope>
    <source>
        <strain evidence="2">NC_groundwater_17_Pr7_B-0.1um_64_12</strain>
    </source>
</reference>
<dbReference type="InterPro" id="IPR051908">
    <property type="entry name" value="Ribosomal_N-acetyltransferase"/>
</dbReference>
<accession>A0A931PUK5</accession>
<name>A0A931PUK5_FIMGI</name>
<dbReference type="GO" id="GO:1990189">
    <property type="term" value="F:protein N-terminal-serine acetyltransferase activity"/>
    <property type="evidence" value="ECO:0007669"/>
    <property type="project" value="TreeGrafter"/>
</dbReference>